<reference evidence="1 2" key="1">
    <citation type="submission" date="2016-11" db="EMBL/GenBank/DDBJ databases">
        <title>Genome sequences of unsequenced Mycobacteria.</title>
        <authorList>
            <person name="Greninger A.L."/>
            <person name="Fang F."/>
            <person name="Jerome K.R."/>
        </authorList>
    </citation>
    <scope>NUCLEOTIDE SEQUENCE [LARGE SCALE GENOMIC DNA]</scope>
    <source>
        <strain evidence="1 2">M11</strain>
    </source>
</reference>
<comment type="caution">
    <text evidence="1">The sequence shown here is derived from an EMBL/GenBank/DDBJ whole genome shotgun (WGS) entry which is preliminary data.</text>
</comment>
<dbReference type="EMBL" id="MPNT01000027">
    <property type="protein sequence ID" value="OJZ69418.1"/>
    <property type="molecule type" value="Genomic_DNA"/>
</dbReference>
<dbReference type="RefSeq" id="WP_065499212.1">
    <property type="nucleotide sequence ID" value="NZ_MPNT01000027.1"/>
</dbReference>
<sequence length="213" mass="24224">MRPARRNRPPTNVVQYDLFGEVEAAEKTAQTAALAASAAARSFLTETPWPDLLGWWLHGDAIEANLDRGEAKASYRRGPDGTPGWAWAIWRDGLRFEAGDTWQGWSHRPRWCISWPELRRLRAAHPEVTAQLHALAVGRGHPNGLGWRWWSDPFSLHPDGWHSSYLDDEQQPAWYDGCDHPETAYADRIEAWRLVIGIVGEARLSVNDQRATR</sequence>
<dbReference type="AlphaFoldDB" id="A0A1Q4HP04"/>
<keyword evidence="2" id="KW-1185">Reference proteome</keyword>
<evidence type="ECO:0000313" key="1">
    <source>
        <dbReference type="EMBL" id="OJZ69418.1"/>
    </source>
</evidence>
<proteinExistence type="predicted"/>
<protein>
    <submittedName>
        <fullName evidence="1">Uncharacterized protein</fullName>
    </submittedName>
</protein>
<evidence type="ECO:0000313" key="2">
    <source>
        <dbReference type="Proteomes" id="UP000186438"/>
    </source>
</evidence>
<gene>
    <name evidence="1" type="ORF">BRW65_22670</name>
</gene>
<dbReference type="OrthoDB" id="4636818at2"/>
<dbReference type="Proteomes" id="UP000186438">
    <property type="component" value="Unassembled WGS sequence"/>
</dbReference>
<organism evidence="1 2">
    <name type="scientific">Mycobacterium paraffinicum</name>
    <dbReference type="NCBI Taxonomy" id="53378"/>
    <lineage>
        <taxon>Bacteria</taxon>
        <taxon>Bacillati</taxon>
        <taxon>Actinomycetota</taxon>
        <taxon>Actinomycetes</taxon>
        <taxon>Mycobacteriales</taxon>
        <taxon>Mycobacteriaceae</taxon>
        <taxon>Mycobacterium</taxon>
    </lineage>
</organism>
<accession>A0A1Q4HP04</accession>
<name>A0A1Q4HP04_9MYCO</name>
<dbReference type="STRING" id="53378.BRW65_22670"/>